<dbReference type="Proteomes" id="UP000267418">
    <property type="component" value="Unassembled WGS sequence"/>
</dbReference>
<gene>
    <name evidence="2" type="ORF">EJP69_19730</name>
</gene>
<evidence type="ECO:0000259" key="1">
    <source>
        <dbReference type="Pfam" id="PF13480"/>
    </source>
</evidence>
<accession>A0A3S0GVL9</accession>
<evidence type="ECO:0000313" key="3">
    <source>
        <dbReference type="Proteomes" id="UP000267418"/>
    </source>
</evidence>
<dbReference type="EMBL" id="RXOE01000005">
    <property type="protein sequence ID" value="RTQ32932.1"/>
    <property type="molecule type" value="Genomic_DNA"/>
</dbReference>
<dbReference type="Gene3D" id="3.40.630.30">
    <property type="match status" value="1"/>
</dbReference>
<organism evidence="2 3">
    <name type="scientific">Variovorax gossypii</name>
    <dbReference type="NCBI Taxonomy" id="1679495"/>
    <lineage>
        <taxon>Bacteria</taxon>
        <taxon>Pseudomonadati</taxon>
        <taxon>Pseudomonadota</taxon>
        <taxon>Betaproteobacteria</taxon>
        <taxon>Burkholderiales</taxon>
        <taxon>Comamonadaceae</taxon>
        <taxon>Variovorax</taxon>
    </lineage>
</organism>
<dbReference type="OrthoDB" id="8912137at2"/>
<dbReference type="RefSeq" id="WP_126472188.1">
    <property type="nucleotide sequence ID" value="NZ_RXOE01000005.1"/>
</dbReference>
<protein>
    <submittedName>
        <fullName evidence="2">GNAT family N-acetyltransferase</fullName>
    </submittedName>
</protein>
<sequence>MPLTFHPVDPLDEAFRARWNARVAEKELSLDPDFLQLLADADPGVTYHFVQATDAAGQVRALACCSVAEMRVMRFVPLRVLVLGGTVAAGKAYWFDAEALDFAGFLAGFEAYVKTAIRCDILVLKEFSPDSDVEPMRSMSDAGFITHMCYDRSRLALPAGGGMQDFLDSLPSKKRRNLRQVMEHGDAAGLEVKVHRSFDHLIDTAYALYLAVNARATEARTPALPHRLFAALGRLDAARMLTISQGERTVGFGLLLHQRAKLKCLVIGMDYEVSRELQLWYQVVARSIEYAASSGCTCVDLGSTNHSMKRKFGAQHEDIWIAVRHRSRWLTRLLAPLIRHTLASIYRPAGKGAAATSDGR</sequence>
<keyword evidence="3" id="KW-1185">Reference proteome</keyword>
<dbReference type="InterPro" id="IPR038740">
    <property type="entry name" value="BioF2-like_GNAT_dom"/>
</dbReference>
<dbReference type="AlphaFoldDB" id="A0A3S0GVL9"/>
<keyword evidence="2" id="KW-0808">Transferase</keyword>
<proteinExistence type="predicted"/>
<dbReference type="GO" id="GO:0016740">
    <property type="term" value="F:transferase activity"/>
    <property type="evidence" value="ECO:0007669"/>
    <property type="project" value="UniProtKB-KW"/>
</dbReference>
<comment type="caution">
    <text evidence="2">The sequence shown here is derived from an EMBL/GenBank/DDBJ whole genome shotgun (WGS) entry which is preliminary data.</text>
</comment>
<name>A0A3S0GVL9_9BURK</name>
<evidence type="ECO:0000313" key="2">
    <source>
        <dbReference type="EMBL" id="RTQ32932.1"/>
    </source>
</evidence>
<dbReference type="SUPFAM" id="SSF55729">
    <property type="entry name" value="Acyl-CoA N-acyltransferases (Nat)"/>
    <property type="match status" value="1"/>
</dbReference>
<feature type="domain" description="BioF2-like acetyltransferase" evidence="1">
    <location>
        <begin position="172"/>
        <end position="307"/>
    </location>
</feature>
<reference evidence="2 3" key="1">
    <citation type="submission" date="2018-12" db="EMBL/GenBank/DDBJ databases">
        <title>The genome of Variovorax gossypii DSM 100435.</title>
        <authorList>
            <person name="Gao J."/>
            <person name="Sun J."/>
        </authorList>
    </citation>
    <scope>NUCLEOTIDE SEQUENCE [LARGE SCALE GENOMIC DNA]</scope>
    <source>
        <strain evidence="2 3">DSM 100435</strain>
    </source>
</reference>
<dbReference type="InterPro" id="IPR016181">
    <property type="entry name" value="Acyl_CoA_acyltransferase"/>
</dbReference>
<dbReference type="Pfam" id="PF13480">
    <property type="entry name" value="Acetyltransf_6"/>
    <property type="match status" value="1"/>
</dbReference>